<evidence type="ECO:0000256" key="6">
    <source>
        <dbReference type="SAM" id="Phobius"/>
    </source>
</evidence>
<evidence type="ECO:0000256" key="5">
    <source>
        <dbReference type="ARBA" id="ARBA00023136"/>
    </source>
</evidence>
<proteinExistence type="inferred from homology"/>
<dbReference type="AlphaFoldDB" id="A0A532UW27"/>
<evidence type="ECO:0000313" key="7">
    <source>
        <dbReference type="EMBL" id="TKJ39102.1"/>
    </source>
</evidence>
<dbReference type="EMBL" id="NJBN01000008">
    <property type="protein sequence ID" value="TKJ39102.1"/>
    <property type="molecule type" value="Genomic_DNA"/>
</dbReference>
<organism evidence="7 8">
    <name type="scientific">candidate division LCP-89 bacterium B3_LCP</name>
    <dbReference type="NCBI Taxonomy" id="2012998"/>
    <lineage>
        <taxon>Bacteria</taxon>
        <taxon>Pseudomonadati</taxon>
        <taxon>Bacteria division LCP-89</taxon>
    </lineage>
</organism>
<dbReference type="PANTHER" id="PTHR30028:SF0">
    <property type="entry name" value="PROTEIN ALUMINUM SENSITIVE 3"/>
    <property type="match status" value="1"/>
</dbReference>
<dbReference type="Proteomes" id="UP000319619">
    <property type="component" value="Unassembled WGS sequence"/>
</dbReference>
<evidence type="ECO:0000256" key="4">
    <source>
        <dbReference type="ARBA" id="ARBA00022989"/>
    </source>
</evidence>
<feature type="transmembrane region" description="Helical" evidence="6">
    <location>
        <begin position="63"/>
        <end position="82"/>
    </location>
</feature>
<feature type="transmembrane region" description="Helical" evidence="6">
    <location>
        <begin position="128"/>
        <end position="150"/>
    </location>
</feature>
<dbReference type="InterPro" id="IPR005226">
    <property type="entry name" value="UPF0014_fam"/>
</dbReference>
<comment type="subcellular location">
    <subcellularLocation>
        <location evidence="1">Membrane</location>
        <topology evidence="1">Multi-pass membrane protein</topology>
    </subcellularLocation>
</comment>
<evidence type="ECO:0000256" key="2">
    <source>
        <dbReference type="ARBA" id="ARBA00005268"/>
    </source>
</evidence>
<accession>A0A532UW27</accession>
<protein>
    <submittedName>
        <fullName evidence="7">ABC transporter</fullName>
    </submittedName>
</protein>
<gene>
    <name evidence="7" type="ORF">CEE37_11825</name>
</gene>
<feature type="transmembrane region" description="Helical" evidence="6">
    <location>
        <begin position="94"/>
        <end position="116"/>
    </location>
</feature>
<name>A0A532UW27_UNCL8</name>
<feature type="transmembrane region" description="Helical" evidence="6">
    <location>
        <begin position="185"/>
        <end position="209"/>
    </location>
</feature>
<evidence type="ECO:0000256" key="3">
    <source>
        <dbReference type="ARBA" id="ARBA00022692"/>
    </source>
</evidence>
<evidence type="ECO:0000313" key="8">
    <source>
        <dbReference type="Proteomes" id="UP000319619"/>
    </source>
</evidence>
<keyword evidence="4 6" id="KW-1133">Transmembrane helix</keyword>
<sequence length="264" mass="28929">MNAIDIPILSVIGSYALLIFPLSILLWYRIPIVSTAIIAVIRMSVQLLFVGFYLQVVFNLNNFLLNAAWLIAMVVVADVSVLRHCRLKMKRLIYPLFASILIGTAIPTLFFLGPILHRPQLLDAQYAIPIAGMILGNCLRADIIGIGGFYRSLRDNDKAFQHALAQGAKLQEACRPFMKDAFQAALAPFIATMATVGLVSLPGMMTGVILGGADPMTAIKYQIAIMIAIFTGTAITLFLAVRMTLKSSFDTYGNLDRGMFKLNP</sequence>
<feature type="transmembrane region" description="Helical" evidence="6">
    <location>
        <begin position="35"/>
        <end position="57"/>
    </location>
</feature>
<dbReference type="GO" id="GO:0005886">
    <property type="term" value="C:plasma membrane"/>
    <property type="evidence" value="ECO:0007669"/>
    <property type="project" value="TreeGrafter"/>
</dbReference>
<keyword evidence="3 6" id="KW-0812">Transmembrane</keyword>
<feature type="transmembrane region" description="Helical" evidence="6">
    <location>
        <begin position="6"/>
        <end position="28"/>
    </location>
</feature>
<reference evidence="7 8" key="1">
    <citation type="submission" date="2017-06" db="EMBL/GenBank/DDBJ databases">
        <title>Novel microbial phyla capable of carbon fixation and sulfur reduction in deep-sea sediments.</title>
        <authorList>
            <person name="Huang J."/>
            <person name="Baker B."/>
            <person name="Wang Y."/>
        </authorList>
    </citation>
    <scope>NUCLEOTIDE SEQUENCE [LARGE SCALE GENOMIC DNA]</scope>
    <source>
        <strain evidence="7">B3_LCP</strain>
    </source>
</reference>
<comment type="caution">
    <text evidence="7">The sequence shown here is derived from an EMBL/GenBank/DDBJ whole genome shotgun (WGS) entry which is preliminary data.</text>
</comment>
<comment type="similarity">
    <text evidence="2">Belongs to the UPF0014 family.</text>
</comment>
<dbReference type="PANTHER" id="PTHR30028">
    <property type="entry name" value="UPF0014 INNER MEMBRANE PROTEIN YBBM-RELATED"/>
    <property type="match status" value="1"/>
</dbReference>
<evidence type="ECO:0000256" key="1">
    <source>
        <dbReference type="ARBA" id="ARBA00004141"/>
    </source>
</evidence>
<keyword evidence="5 6" id="KW-0472">Membrane</keyword>
<dbReference type="Pfam" id="PF03649">
    <property type="entry name" value="UPF0014"/>
    <property type="match status" value="1"/>
</dbReference>
<feature type="transmembrane region" description="Helical" evidence="6">
    <location>
        <begin position="221"/>
        <end position="241"/>
    </location>
</feature>